<feature type="domain" description="DUF4283" evidence="1">
    <location>
        <begin position="38"/>
        <end position="116"/>
    </location>
</feature>
<evidence type="ECO:0000313" key="2">
    <source>
        <dbReference type="EMBL" id="RID65370.1"/>
    </source>
</evidence>
<protein>
    <recommendedName>
        <fullName evidence="1">DUF4283 domain-containing protein</fullName>
    </recommendedName>
</protein>
<dbReference type="PANTHER" id="PTHR31286">
    <property type="entry name" value="GLYCINE-RICH CELL WALL STRUCTURAL PROTEIN 1.8-LIKE"/>
    <property type="match status" value="1"/>
</dbReference>
<sequence>MAYRNSKMDKGKWVADSVRQAKRPPVKIPAVDTSARIEEHKLTLIGRVTNPSVQKTIALVDFFLQHWRVAGSITGRALGPHLFQFKFETEQDLQAILSGTPYHFKRWILILQRWEPIVSDFFPALIPFWITIHGNSLHYWSDAAIEAIGDELGPVEDFDVDRGRIRVLVNGLKPLEMFLDISLAGEIKQVELEY</sequence>
<proteinExistence type="predicted"/>
<dbReference type="InterPro" id="IPR040256">
    <property type="entry name" value="At4g02000-like"/>
</dbReference>
<dbReference type="EMBL" id="CM010631">
    <property type="protein sequence ID" value="RID65370.1"/>
    <property type="molecule type" value="Genomic_DNA"/>
</dbReference>
<dbReference type="Proteomes" id="UP000264353">
    <property type="component" value="Chromosome A4"/>
</dbReference>
<gene>
    <name evidence="2" type="ORF">BRARA_D00570</name>
</gene>
<evidence type="ECO:0000313" key="3">
    <source>
        <dbReference type="Proteomes" id="UP000264353"/>
    </source>
</evidence>
<organism evidence="2 3">
    <name type="scientific">Brassica campestris</name>
    <name type="common">Field mustard</name>
    <dbReference type="NCBI Taxonomy" id="3711"/>
    <lineage>
        <taxon>Eukaryota</taxon>
        <taxon>Viridiplantae</taxon>
        <taxon>Streptophyta</taxon>
        <taxon>Embryophyta</taxon>
        <taxon>Tracheophyta</taxon>
        <taxon>Spermatophyta</taxon>
        <taxon>Magnoliopsida</taxon>
        <taxon>eudicotyledons</taxon>
        <taxon>Gunneridae</taxon>
        <taxon>Pentapetalae</taxon>
        <taxon>rosids</taxon>
        <taxon>malvids</taxon>
        <taxon>Brassicales</taxon>
        <taxon>Brassicaceae</taxon>
        <taxon>Brassiceae</taxon>
        <taxon>Brassica</taxon>
    </lineage>
</organism>
<dbReference type="AlphaFoldDB" id="A0A397ZPR5"/>
<dbReference type="PANTHER" id="PTHR31286:SF163">
    <property type="entry name" value="ZINC KNUCKLE CX2CX4HX4C DOMAIN-CONTAINING PROTEIN"/>
    <property type="match status" value="1"/>
</dbReference>
<dbReference type="Pfam" id="PF14111">
    <property type="entry name" value="DUF4283"/>
    <property type="match status" value="1"/>
</dbReference>
<accession>A0A397ZPR5</accession>
<reference evidence="2 3" key="1">
    <citation type="submission" date="2018-06" db="EMBL/GenBank/DDBJ databases">
        <title>WGS assembly of Brassica rapa FPsc.</title>
        <authorList>
            <person name="Bowman J."/>
            <person name="Kohchi T."/>
            <person name="Yamato K."/>
            <person name="Jenkins J."/>
            <person name="Shu S."/>
            <person name="Ishizaki K."/>
            <person name="Yamaoka S."/>
            <person name="Nishihama R."/>
            <person name="Nakamura Y."/>
            <person name="Berger F."/>
            <person name="Adam C."/>
            <person name="Aki S."/>
            <person name="Althoff F."/>
            <person name="Araki T."/>
            <person name="Arteaga-Vazquez M."/>
            <person name="Balasubrmanian S."/>
            <person name="Bauer D."/>
            <person name="Boehm C."/>
            <person name="Briginshaw L."/>
            <person name="Caballero-Perez J."/>
            <person name="Catarino B."/>
            <person name="Chen F."/>
            <person name="Chiyoda S."/>
            <person name="Chovatia M."/>
            <person name="Davies K."/>
            <person name="Delmans M."/>
            <person name="Demura T."/>
            <person name="Dierschke T."/>
            <person name="Dolan L."/>
            <person name="Dorantes-Acosta A."/>
            <person name="Eklund D."/>
            <person name="Florent S."/>
            <person name="Flores-Sandoval E."/>
            <person name="Fujiyama A."/>
            <person name="Fukuzawa H."/>
            <person name="Galik B."/>
            <person name="Grimanelli D."/>
            <person name="Grimwood J."/>
            <person name="Grossniklaus U."/>
            <person name="Hamada T."/>
            <person name="Haseloff J."/>
            <person name="Hetherington A."/>
            <person name="Higo A."/>
            <person name="Hirakawa Y."/>
            <person name="Hundley H."/>
            <person name="Ikeda Y."/>
            <person name="Inoue K."/>
            <person name="Inoue S."/>
            <person name="Ishida S."/>
            <person name="Jia Q."/>
            <person name="Kakita M."/>
            <person name="Kanazawa T."/>
            <person name="Kawai Y."/>
            <person name="Kawashima T."/>
            <person name="Kennedy M."/>
            <person name="Kinose K."/>
            <person name="Kinoshita T."/>
            <person name="Kohara Y."/>
            <person name="Koide E."/>
            <person name="Komatsu K."/>
            <person name="Kopischke S."/>
            <person name="Kubo M."/>
            <person name="Kyozuka J."/>
            <person name="Lagercrantz U."/>
            <person name="Lin S."/>
            <person name="Lindquist E."/>
            <person name="Lipzen A."/>
            <person name="Lu C."/>
            <person name="Luna E."/>
            <person name="Martienssen R."/>
            <person name="Minamino N."/>
            <person name="Mizutani M."/>
            <person name="Mizutani M."/>
            <person name="Mochizuki N."/>
            <person name="Monte I."/>
            <person name="Mosher R."/>
            <person name="Nagasaki H."/>
            <person name="Nakagami H."/>
            <person name="Naramoto S."/>
            <person name="Nishitani K."/>
            <person name="Ohtani M."/>
            <person name="Okamoto T."/>
            <person name="Okumura M."/>
            <person name="Phillips J."/>
            <person name="Pollak B."/>
            <person name="Reinders A."/>
            <person name="Roevekamp M."/>
            <person name="Sano R."/>
            <person name="Sawa S."/>
            <person name="Schmid M."/>
            <person name="Shirakawa M."/>
            <person name="Solano R."/>
            <person name="Spunde A."/>
            <person name="Suetsugu N."/>
            <person name="Sugano S."/>
            <person name="Sugiyama A."/>
            <person name="Sun R."/>
            <person name="Suzuki Y."/>
            <person name="Takenaka M."/>
            <person name="Takezawa D."/>
            <person name="Tomogane H."/>
            <person name="Tsuzuki M."/>
            <person name="Ueda T."/>
            <person name="Umeda M."/>
            <person name="Ward J."/>
            <person name="Watanabe Y."/>
            <person name="Yazaki K."/>
            <person name="Yokoyama R."/>
            <person name="Yoshitake Y."/>
            <person name="Yotsui I."/>
            <person name="Zachgo S."/>
            <person name="Schmutz J."/>
        </authorList>
    </citation>
    <scope>NUCLEOTIDE SEQUENCE [LARGE SCALE GENOMIC DNA]</scope>
    <source>
        <strain evidence="3">cv. B-3</strain>
    </source>
</reference>
<evidence type="ECO:0000259" key="1">
    <source>
        <dbReference type="Pfam" id="PF14111"/>
    </source>
</evidence>
<dbReference type="InterPro" id="IPR025558">
    <property type="entry name" value="DUF4283"/>
</dbReference>
<name>A0A397ZPR5_BRACM</name>